<evidence type="ECO:0000313" key="1">
    <source>
        <dbReference type="EMBL" id="CAK7323186.1"/>
    </source>
</evidence>
<sequence length="56" mass="6677">MRSEAHSLFFTKLVLEMFSKERRKFSLKNSSTSEERTLATNHDTKSQMLTNLQYNY</sequence>
<protein>
    <submittedName>
        <fullName evidence="1">Uncharacterized protein</fullName>
    </submittedName>
</protein>
<dbReference type="Proteomes" id="UP001314170">
    <property type="component" value="Unassembled WGS sequence"/>
</dbReference>
<reference evidence="1 2" key="1">
    <citation type="submission" date="2024-01" db="EMBL/GenBank/DDBJ databases">
        <authorList>
            <person name="Waweru B."/>
        </authorList>
    </citation>
    <scope>NUCLEOTIDE SEQUENCE [LARGE SCALE GENOMIC DNA]</scope>
</reference>
<comment type="caution">
    <text evidence="1">The sequence shown here is derived from an EMBL/GenBank/DDBJ whole genome shotgun (WGS) entry which is preliminary data.</text>
</comment>
<feature type="non-terminal residue" evidence="1">
    <location>
        <position position="56"/>
    </location>
</feature>
<accession>A0AAV1QNA3</accession>
<dbReference type="AlphaFoldDB" id="A0AAV1QNA3"/>
<name>A0AAV1QNA3_9ROSI</name>
<gene>
    <name evidence="1" type="ORF">DCAF_LOCUS803</name>
</gene>
<evidence type="ECO:0000313" key="2">
    <source>
        <dbReference type="Proteomes" id="UP001314170"/>
    </source>
</evidence>
<dbReference type="EMBL" id="CAWUPB010000071">
    <property type="protein sequence ID" value="CAK7323186.1"/>
    <property type="molecule type" value="Genomic_DNA"/>
</dbReference>
<organism evidence="1 2">
    <name type="scientific">Dovyalis caffra</name>
    <dbReference type="NCBI Taxonomy" id="77055"/>
    <lineage>
        <taxon>Eukaryota</taxon>
        <taxon>Viridiplantae</taxon>
        <taxon>Streptophyta</taxon>
        <taxon>Embryophyta</taxon>
        <taxon>Tracheophyta</taxon>
        <taxon>Spermatophyta</taxon>
        <taxon>Magnoliopsida</taxon>
        <taxon>eudicotyledons</taxon>
        <taxon>Gunneridae</taxon>
        <taxon>Pentapetalae</taxon>
        <taxon>rosids</taxon>
        <taxon>fabids</taxon>
        <taxon>Malpighiales</taxon>
        <taxon>Salicaceae</taxon>
        <taxon>Flacourtieae</taxon>
        <taxon>Dovyalis</taxon>
    </lineage>
</organism>
<proteinExistence type="predicted"/>
<keyword evidence="2" id="KW-1185">Reference proteome</keyword>